<sequence length="102" mass="10437">MSASAAPDPPSGPSPASVAHASALARTLARAADRLDADAVTLAAAVRARAPRWRGPAADAFATYAHTTDALRSTATTELRTAAGRLEAHARGLREVRARGVP</sequence>
<evidence type="ECO:0000313" key="2">
    <source>
        <dbReference type="Proteomes" id="UP001500466"/>
    </source>
</evidence>
<reference evidence="2" key="1">
    <citation type="journal article" date="2019" name="Int. J. Syst. Evol. Microbiol.">
        <title>The Global Catalogue of Microorganisms (GCM) 10K type strain sequencing project: providing services to taxonomists for standard genome sequencing and annotation.</title>
        <authorList>
            <consortium name="The Broad Institute Genomics Platform"/>
            <consortium name="The Broad Institute Genome Sequencing Center for Infectious Disease"/>
            <person name="Wu L."/>
            <person name="Ma J."/>
        </authorList>
    </citation>
    <scope>NUCLEOTIDE SEQUENCE [LARGE SCALE GENOMIC DNA]</scope>
    <source>
        <strain evidence="2">JCM 17986</strain>
    </source>
</reference>
<dbReference type="RefSeq" id="WP_345674181.1">
    <property type="nucleotide sequence ID" value="NZ_BAABHS010000003.1"/>
</dbReference>
<evidence type="ECO:0008006" key="3">
    <source>
        <dbReference type="Google" id="ProtNLM"/>
    </source>
</evidence>
<dbReference type="EMBL" id="BAABHS010000003">
    <property type="protein sequence ID" value="GAA4952178.1"/>
    <property type="molecule type" value="Genomic_DNA"/>
</dbReference>
<comment type="caution">
    <text evidence="1">The sequence shown here is derived from an EMBL/GenBank/DDBJ whole genome shotgun (WGS) entry which is preliminary data.</text>
</comment>
<name>A0ABP9GW10_9ACTN</name>
<proteinExistence type="predicted"/>
<accession>A0ABP9GW10</accession>
<organism evidence="1 2">
    <name type="scientific">Yinghuangia aomiensis</name>
    <dbReference type="NCBI Taxonomy" id="676205"/>
    <lineage>
        <taxon>Bacteria</taxon>
        <taxon>Bacillati</taxon>
        <taxon>Actinomycetota</taxon>
        <taxon>Actinomycetes</taxon>
        <taxon>Kitasatosporales</taxon>
        <taxon>Streptomycetaceae</taxon>
        <taxon>Yinghuangia</taxon>
    </lineage>
</organism>
<protein>
    <recommendedName>
        <fullName evidence="3">Proteins of 100 residues with WXG</fullName>
    </recommendedName>
</protein>
<gene>
    <name evidence="1" type="ORF">GCM10023205_11660</name>
</gene>
<dbReference type="Gene3D" id="1.10.287.1060">
    <property type="entry name" value="ESAT-6-like"/>
    <property type="match status" value="1"/>
</dbReference>
<dbReference type="Proteomes" id="UP001500466">
    <property type="component" value="Unassembled WGS sequence"/>
</dbReference>
<evidence type="ECO:0000313" key="1">
    <source>
        <dbReference type="EMBL" id="GAA4952178.1"/>
    </source>
</evidence>
<keyword evidence="2" id="KW-1185">Reference proteome</keyword>